<dbReference type="Proteomes" id="UP000789901">
    <property type="component" value="Unassembled WGS sequence"/>
</dbReference>
<protein>
    <submittedName>
        <fullName evidence="2">23712_t:CDS:1</fullName>
    </submittedName>
</protein>
<gene>
    <name evidence="2" type="ORF">GMARGA_LOCUS2224</name>
</gene>
<organism evidence="2 3">
    <name type="scientific">Gigaspora margarita</name>
    <dbReference type="NCBI Taxonomy" id="4874"/>
    <lineage>
        <taxon>Eukaryota</taxon>
        <taxon>Fungi</taxon>
        <taxon>Fungi incertae sedis</taxon>
        <taxon>Mucoromycota</taxon>
        <taxon>Glomeromycotina</taxon>
        <taxon>Glomeromycetes</taxon>
        <taxon>Diversisporales</taxon>
        <taxon>Gigasporaceae</taxon>
        <taxon>Gigaspora</taxon>
    </lineage>
</organism>
<dbReference type="EMBL" id="CAJVQB010000672">
    <property type="protein sequence ID" value="CAG8501473.1"/>
    <property type="molecule type" value="Genomic_DNA"/>
</dbReference>
<evidence type="ECO:0000313" key="3">
    <source>
        <dbReference type="Proteomes" id="UP000789901"/>
    </source>
</evidence>
<proteinExistence type="predicted"/>
<evidence type="ECO:0000313" key="2">
    <source>
        <dbReference type="EMBL" id="CAG8501473.1"/>
    </source>
</evidence>
<comment type="caution">
    <text evidence="2">The sequence shown here is derived from an EMBL/GenBank/DDBJ whole genome shotgun (WGS) entry which is preliminary data.</text>
</comment>
<sequence>YPSVKLASFLVRKDKHEPIELNLEKEKKKFEQCDKDKNKAPNPGQRPADKDHPKHMGENGKKIGKDKNKAFTYYLLM</sequence>
<feature type="region of interest" description="Disordered" evidence="1">
    <location>
        <begin position="30"/>
        <end position="64"/>
    </location>
</feature>
<keyword evidence="3" id="KW-1185">Reference proteome</keyword>
<reference evidence="2 3" key="1">
    <citation type="submission" date="2021-06" db="EMBL/GenBank/DDBJ databases">
        <authorList>
            <person name="Kallberg Y."/>
            <person name="Tangrot J."/>
            <person name="Rosling A."/>
        </authorList>
    </citation>
    <scope>NUCLEOTIDE SEQUENCE [LARGE SCALE GENOMIC DNA]</scope>
    <source>
        <strain evidence="2 3">120-4 pot B 10/14</strain>
    </source>
</reference>
<evidence type="ECO:0000256" key="1">
    <source>
        <dbReference type="SAM" id="MobiDB-lite"/>
    </source>
</evidence>
<feature type="compositionally biased region" description="Basic and acidic residues" evidence="1">
    <location>
        <begin position="30"/>
        <end position="39"/>
    </location>
</feature>
<accession>A0ABM8W1L0</accession>
<name>A0ABM8W1L0_GIGMA</name>
<feature type="non-terminal residue" evidence="2">
    <location>
        <position position="1"/>
    </location>
</feature>
<feature type="compositionally biased region" description="Basic and acidic residues" evidence="1">
    <location>
        <begin position="47"/>
        <end position="64"/>
    </location>
</feature>